<feature type="region of interest" description="Disordered" evidence="1">
    <location>
        <begin position="32"/>
        <end position="61"/>
    </location>
</feature>
<sequence>MNTNEAPTTRNRRPLLLPVDVANPGIVVRSAKSEAQLSSRRGISSSHKSATFGKAKDPCGISDGLRASTLSNVYDE</sequence>
<dbReference type="AlphaFoldDB" id="A0A1I7YW99"/>
<feature type="compositionally biased region" description="Low complexity" evidence="1">
    <location>
        <begin position="38"/>
        <end position="49"/>
    </location>
</feature>
<organism evidence="2 3">
    <name type="scientific">Steinernema glaseri</name>
    <dbReference type="NCBI Taxonomy" id="37863"/>
    <lineage>
        <taxon>Eukaryota</taxon>
        <taxon>Metazoa</taxon>
        <taxon>Ecdysozoa</taxon>
        <taxon>Nematoda</taxon>
        <taxon>Chromadorea</taxon>
        <taxon>Rhabditida</taxon>
        <taxon>Tylenchina</taxon>
        <taxon>Panagrolaimomorpha</taxon>
        <taxon>Strongyloidoidea</taxon>
        <taxon>Steinernematidae</taxon>
        <taxon>Steinernema</taxon>
    </lineage>
</organism>
<evidence type="ECO:0000313" key="2">
    <source>
        <dbReference type="Proteomes" id="UP000095287"/>
    </source>
</evidence>
<dbReference type="Proteomes" id="UP000095287">
    <property type="component" value="Unplaced"/>
</dbReference>
<name>A0A1I7YW99_9BILA</name>
<evidence type="ECO:0000313" key="3">
    <source>
        <dbReference type="WBParaSite" id="L893_g20487.t1"/>
    </source>
</evidence>
<accession>A0A1I7YW99</accession>
<dbReference type="WBParaSite" id="L893_g20487.t1">
    <property type="protein sequence ID" value="L893_g20487.t1"/>
    <property type="gene ID" value="L893_g20487"/>
</dbReference>
<keyword evidence="2" id="KW-1185">Reference proteome</keyword>
<proteinExistence type="predicted"/>
<reference evidence="3" key="1">
    <citation type="submission" date="2016-11" db="UniProtKB">
        <authorList>
            <consortium name="WormBaseParasite"/>
        </authorList>
    </citation>
    <scope>IDENTIFICATION</scope>
</reference>
<protein>
    <submittedName>
        <fullName evidence="3">Uncharacterized protein</fullName>
    </submittedName>
</protein>
<evidence type="ECO:0000256" key="1">
    <source>
        <dbReference type="SAM" id="MobiDB-lite"/>
    </source>
</evidence>